<sequence>MLIYEIFGLGDCKSLQKTTREGKIEQSYFSGLVYRCDYRSITELKEAGGFLPRKQREPNDSIHIKQICESILYDEWKLCVSSCYERETLVATSKNINYINDPLLQEKQDSPSRMMEMGRPIPNKYMIDAKLAKNYGLDADYTLEKLYPGQPFETSYEVCFENPLPFETIVGFFKNGDHTKFYQSDEYKGDFSWKNRLFLNLSG</sequence>
<accession>A0ABT3MRA9</accession>
<keyword evidence="2" id="KW-1185">Reference proteome</keyword>
<dbReference type="Gene3D" id="3.90.210.10">
    <property type="entry name" value="Heat-Labile Enterotoxin, subunit A"/>
    <property type="match status" value="1"/>
</dbReference>
<dbReference type="SUPFAM" id="SSF56399">
    <property type="entry name" value="ADP-ribosylation"/>
    <property type="match status" value="1"/>
</dbReference>
<name>A0ABT3MRA9_9GAMM</name>
<dbReference type="EMBL" id="JAPFCC010000001">
    <property type="protein sequence ID" value="MCW7551903.1"/>
    <property type="molecule type" value="Genomic_DNA"/>
</dbReference>
<gene>
    <name evidence="1" type="ORF">NX722_04445</name>
</gene>
<protein>
    <submittedName>
        <fullName evidence="1">Uncharacterized protein</fullName>
    </submittedName>
</protein>
<proteinExistence type="predicted"/>
<dbReference type="RefSeq" id="WP_262566899.1">
    <property type="nucleotide sequence ID" value="NZ_JAPFCC010000001.1"/>
</dbReference>
<organism evidence="1 2">
    <name type="scientific">Endozoicomonas gorgoniicola</name>
    <dbReference type="NCBI Taxonomy" id="1234144"/>
    <lineage>
        <taxon>Bacteria</taxon>
        <taxon>Pseudomonadati</taxon>
        <taxon>Pseudomonadota</taxon>
        <taxon>Gammaproteobacteria</taxon>
        <taxon>Oceanospirillales</taxon>
        <taxon>Endozoicomonadaceae</taxon>
        <taxon>Endozoicomonas</taxon>
    </lineage>
</organism>
<comment type="caution">
    <text evidence="1">The sequence shown here is derived from an EMBL/GenBank/DDBJ whole genome shotgun (WGS) entry which is preliminary data.</text>
</comment>
<reference evidence="1 2" key="1">
    <citation type="submission" date="2022-10" db="EMBL/GenBank/DDBJ databases">
        <title>High-quality genome sequences of two octocoral-associated bacteria, Endozoicomonas euniceicola EF212 and Endozoicomonas gorgoniicola PS125.</title>
        <authorList>
            <person name="Chiou Y.-J."/>
            <person name="Chen Y.-H."/>
        </authorList>
    </citation>
    <scope>NUCLEOTIDE SEQUENCE [LARGE SCALE GENOMIC DNA]</scope>
    <source>
        <strain evidence="1 2">PS125</strain>
    </source>
</reference>
<evidence type="ECO:0000313" key="2">
    <source>
        <dbReference type="Proteomes" id="UP001209854"/>
    </source>
</evidence>
<evidence type="ECO:0000313" key="1">
    <source>
        <dbReference type="EMBL" id="MCW7551903.1"/>
    </source>
</evidence>
<dbReference type="Proteomes" id="UP001209854">
    <property type="component" value="Unassembled WGS sequence"/>
</dbReference>